<evidence type="ECO:0000256" key="2">
    <source>
        <dbReference type="ARBA" id="ARBA00022771"/>
    </source>
</evidence>
<dbReference type="Proteomes" id="UP000239899">
    <property type="component" value="Unassembled WGS sequence"/>
</dbReference>
<name>A0A2P6TGH3_CHLSO</name>
<dbReference type="STRING" id="3076.A0A2P6TGH3"/>
<dbReference type="PANTHER" id="PTHR10237">
    <property type="entry name" value="DEFORMED EPIDERMAL AUTOREGULATORY FACTOR 1 HOMOLOG SUPPRESSIN"/>
    <property type="match status" value="1"/>
</dbReference>
<dbReference type="AlphaFoldDB" id="A0A2P6TGH3"/>
<dbReference type="GO" id="GO:0000981">
    <property type="term" value="F:DNA-binding transcription factor activity, RNA polymerase II-specific"/>
    <property type="evidence" value="ECO:0007669"/>
    <property type="project" value="TreeGrafter"/>
</dbReference>
<keyword evidence="1" id="KW-0479">Metal-binding</keyword>
<dbReference type="PROSITE" id="PS50865">
    <property type="entry name" value="ZF_MYND_2"/>
    <property type="match status" value="2"/>
</dbReference>
<sequence>MGGGSLGAIAKAHGEVFNQPGQAEAFVQQVEAAPDCWHACCSLVPLLPGIEQMAAELHTWQQQPEQLGPARLAAGRAAAVRACAFLGCPNVGAEGGMVAGQGAGAKRCGGCRSVWYCGPACSRADWKQHKAVCPLLRAEYERQAGAGGHAVKPGHLNPLPPAPVPPSPLLGESQQAPWLHRQPAIAPPAPLPAAAATAAAGAAATSAARAAAMAGVAALQRALEKLEQASAFSGGNRFDKETILIAADLQGAVQAAVQAGELANLSGAQKQALGRSLAAVLSPMATLEQPLAAALRAPLSSPVIYSQLWSAASAAMGGAQLVACLEPLPDNVTATLATGASLLVAAGTPLLAQLAAPASRQALRRLFANDPSQVDRTVVMLVDGLAHVGSALLVQIGRAPPAAPRRALLKGAFAPRRLLPFLAAAAGAVLGAADDPADHLEQAYPSAARLLGYLLVRSDQAKLHSALAADRPVLDRLVRLLLRSLLSTTALLQAKCAALAEEGVQDSPLEHDLRLMHSSLCAAHLEAMAALVRCTDIEPPSLFDDGHIRRSIGMALAGAPVLSLSSPAWRSLHAPLHQLLRQQELPWWSLSARAAALNQLRFMGAPIKPHVAAALLPSIAALLRECTAAPPPASFDKPLDVFPNMASGSVLSIIHAHGKATGIDQFDALYSQLPPLLQYPETCHSLVSLLPRAVQLAAELLAWKQQPEQLAPARLAAGRAAAVRACAYLGCPNVGAEGGIVAGQGAGAKRCGGCRSVWYCGPACSRADWKQHKAACPLLRAADAPDDNPSFLIVNTGGTAEIKEAGGGTYTLTLTGTPPTAVAFSDRPARTAVTIPVQEVWQRLNASDANPVNAALTYRSGDGDKVTLVEISSAEHNPDEATLTFAVRPLPLDHPAGAALNQTKEALSPGTWSDGVALYVDDITCCLLLQCWCFSD</sequence>
<evidence type="ECO:0000256" key="3">
    <source>
        <dbReference type="ARBA" id="ARBA00022833"/>
    </source>
</evidence>
<keyword evidence="2 4" id="KW-0863">Zinc-finger</keyword>
<proteinExistence type="predicted"/>
<protein>
    <recommendedName>
        <fullName evidence="6">MYND-type domain-containing protein</fullName>
    </recommendedName>
</protein>
<feature type="region of interest" description="Disordered" evidence="5">
    <location>
        <begin position="147"/>
        <end position="173"/>
    </location>
</feature>
<feature type="domain" description="MYND-type" evidence="6">
    <location>
        <begin position="88"/>
        <end position="133"/>
    </location>
</feature>
<dbReference type="Pfam" id="PF01753">
    <property type="entry name" value="zf-MYND"/>
    <property type="match status" value="2"/>
</dbReference>
<organism evidence="7 8">
    <name type="scientific">Chlorella sorokiniana</name>
    <name type="common">Freshwater green alga</name>
    <dbReference type="NCBI Taxonomy" id="3076"/>
    <lineage>
        <taxon>Eukaryota</taxon>
        <taxon>Viridiplantae</taxon>
        <taxon>Chlorophyta</taxon>
        <taxon>core chlorophytes</taxon>
        <taxon>Trebouxiophyceae</taxon>
        <taxon>Chlorellales</taxon>
        <taxon>Chlorellaceae</taxon>
        <taxon>Chlorella clade</taxon>
        <taxon>Chlorella</taxon>
    </lineage>
</organism>
<evidence type="ECO:0000313" key="7">
    <source>
        <dbReference type="EMBL" id="PRW33227.1"/>
    </source>
</evidence>
<feature type="domain" description="MYND-type" evidence="6">
    <location>
        <begin position="731"/>
        <end position="776"/>
    </location>
</feature>
<keyword evidence="8" id="KW-1185">Reference proteome</keyword>
<evidence type="ECO:0000256" key="5">
    <source>
        <dbReference type="SAM" id="MobiDB-lite"/>
    </source>
</evidence>
<dbReference type="InterPro" id="IPR002893">
    <property type="entry name" value="Znf_MYND"/>
</dbReference>
<dbReference type="EMBL" id="LHPG02000017">
    <property type="protein sequence ID" value="PRW33227.1"/>
    <property type="molecule type" value="Genomic_DNA"/>
</dbReference>
<dbReference type="GO" id="GO:0005634">
    <property type="term" value="C:nucleus"/>
    <property type="evidence" value="ECO:0007669"/>
    <property type="project" value="TreeGrafter"/>
</dbReference>
<comment type="caution">
    <text evidence="7">The sequence shown here is derived from an EMBL/GenBank/DDBJ whole genome shotgun (WGS) entry which is preliminary data.</text>
</comment>
<dbReference type="SUPFAM" id="SSF144232">
    <property type="entry name" value="HIT/MYND zinc finger-like"/>
    <property type="match status" value="2"/>
</dbReference>
<accession>A0A2P6TGH3</accession>
<evidence type="ECO:0000313" key="8">
    <source>
        <dbReference type="Proteomes" id="UP000239899"/>
    </source>
</evidence>
<feature type="compositionally biased region" description="Pro residues" evidence="5">
    <location>
        <begin position="158"/>
        <end position="168"/>
    </location>
</feature>
<dbReference type="OrthoDB" id="540581at2759"/>
<evidence type="ECO:0000259" key="6">
    <source>
        <dbReference type="PROSITE" id="PS50865"/>
    </source>
</evidence>
<dbReference type="PANTHER" id="PTHR10237:SF14">
    <property type="entry name" value="MYND-TYPE DOMAIN-CONTAINING PROTEIN"/>
    <property type="match status" value="1"/>
</dbReference>
<dbReference type="Gene3D" id="6.10.140.2220">
    <property type="match status" value="2"/>
</dbReference>
<keyword evidence="3" id="KW-0862">Zinc</keyword>
<dbReference type="InterPro" id="IPR024119">
    <property type="entry name" value="TF_DEAF-1"/>
</dbReference>
<gene>
    <name evidence="7" type="ORF">C2E21_7855</name>
</gene>
<reference evidence="7 8" key="1">
    <citation type="journal article" date="2018" name="Plant J.">
        <title>Genome sequences of Chlorella sorokiniana UTEX 1602 and Micractinium conductrix SAG 241.80: implications to maltose excretion by a green alga.</title>
        <authorList>
            <person name="Arriola M.B."/>
            <person name="Velmurugan N."/>
            <person name="Zhang Y."/>
            <person name="Plunkett M.H."/>
            <person name="Hondzo H."/>
            <person name="Barney B.M."/>
        </authorList>
    </citation>
    <scope>NUCLEOTIDE SEQUENCE [LARGE SCALE GENOMIC DNA]</scope>
    <source>
        <strain evidence="8">UTEX 1602</strain>
    </source>
</reference>
<dbReference type="GO" id="GO:0008270">
    <property type="term" value="F:zinc ion binding"/>
    <property type="evidence" value="ECO:0007669"/>
    <property type="project" value="UniProtKB-KW"/>
</dbReference>
<evidence type="ECO:0000256" key="1">
    <source>
        <dbReference type="ARBA" id="ARBA00022723"/>
    </source>
</evidence>
<evidence type="ECO:0000256" key="4">
    <source>
        <dbReference type="PROSITE-ProRule" id="PRU00134"/>
    </source>
</evidence>